<reference evidence="3" key="2">
    <citation type="submission" date="2021-04" db="EMBL/GenBank/DDBJ databases">
        <authorList>
            <person name="Gilroy R."/>
        </authorList>
    </citation>
    <scope>NUCLEOTIDE SEQUENCE</scope>
    <source>
        <strain evidence="3">CHK160-9182</strain>
    </source>
</reference>
<dbReference type="InterPro" id="IPR045865">
    <property type="entry name" value="ACT-like_dom_sf"/>
</dbReference>
<dbReference type="AlphaFoldDB" id="A0A9D1Q5V7"/>
<dbReference type="InterPro" id="IPR018717">
    <property type="entry name" value="DUF2241"/>
</dbReference>
<dbReference type="PANTHER" id="PTHR39199:SF1">
    <property type="entry name" value="BLR5128 PROTEIN"/>
    <property type="match status" value="1"/>
</dbReference>
<protein>
    <submittedName>
        <fullName evidence="3">ACT domain-containing protein</fullName>
    </submittedName>
</protein>
<reference evidence="3" key="1">
    <citation type="journal article" date="2021" name="PeerJ">
        <title>Extensive microbial diversity within the chicken gut microbiome revealed by metagenomics and culture.</title>
        <authorList>
            <person name="Gilroy R."/>
            <person name="Ravi A."/>
            <person name="Getino M."/>
            <person name="Pursley I."/>
            <person name="Horton D.L."/>
            <person name="Alikhan N.F."/>
            <person name="Baker D."/>
            <person name="Gharbi K."/>
            <person name="Hall N."/>
            <person name="Watson M."/>
            <person name="Adriaenssens E.M."/>
            <person name="Foster-Nyarko E."/>
            <person name="Jarju S."/>
            <person name="Secka A."/>
            <person name="Antonio M."/>
            <person name="Oren A."/>
            <person name="Chaudhuri R.R."/>
            <person name="La Ragione R."/>
            <person name="Hildebrand F."/>
            <person name="Pallen M.J."/>
        </authorList>
    </citation>
    <scope>NUCLEOTIDE SEQUENCE</scope>
    <source>
        <strain evidence="3">CHK160-9182</strain>
    </source>
</reference>
<dbReference type="Pfam" id="PF10000">
    <property type="entry name" value="ACT_3"/>
    <property type="match status" value="1"/>
</dbReference>
<dbReference type="SUPFAM" id="SSF55021">
    <property type="entry name" value="ACT-like"/>
    <property type="match status" value="2"/>
</dbReference>
<comment type="caution">
    <text evidence="3">The sequence shown here is derived from an EMBL/GenBank/DDBJ whole genome shotgun (WGS) entry which is preliminary data.</text>
</comment>
<evidence type="ECO:0000313" key="4">
    <source>
        <dbReference type="Proteomes" id="UP000823934"/>
    </source>
</evidence>
<accession>A0A9D1Q5V7</accession>
<sequence>MSKPSALQEVLQNLDPVLSQHTFVYVGVTNQSLLKVLGYDPVAFFKEKAGITLILRKEEADNNFLSYERELCKIDLNAPFHFDCTGLTAIISSALAKAGIAIRPMQTAYSRFILIEKEDAHTALEILLTLQKKIQGFSAH</sequence>
<dbReference type="Proteomes" id="UP000823934">
    <property type="component" value="Unassembled WGS sequence"/>
</dbReference>
<evidence type="ECO:0000259" key="1">
    <source>
        <dbReference type="Pfam" id="PF10000"/>
    </source>
</evidence>
<name>A0A9D1Q5V7_9GAMM</name>
<dbReference type="PANTHER" id="PTHR39199">
    <property type="entry name" value="BLR5128 PROTEIN"/>
    <property type="match status" value="1"/>
</dbReference>
<evidence type="ECO:0000259" key="2">
    <source>
        <dbReference type="Pfam" id="PF13840"/>
    </source>
</evidence>
<feature type="domain" description="DUF2241" evidence="1">
    <location>
        <begin position="6"/>
        <end position="68"/>
    </location>
</feature>
<dbReference type="EMBL" id="DXHP01000037">
    <property type="protein sequence ID" value="HIW05996.1"/>
    <property type="molecule type" value="Genomic_DNA"/>
</dbReference>
<dbReference type="Gene3D" id="3.30.2130.10">
    <property type="entry name" value="VC0802-like"/>
    <property type="match status" value="1"/>
</dbReference>
<feature type="domain" description="CASTOR ACT" evidence="2">
    <location>
        <begin position="73"/>
        <end position="127"/>
    </location>
</feature>
<evidence type="ECO:0000313" key="3">
    <source>
        <dbReference type="EMBL" id="HIW05996.1"/>
    </source>
</evidence>
<gene>
    <name evidence="3" type="ORF">H9889_01525</name>
</gene>
<dbReference type="Pfam" id="PF13840">
    <property type="entry name" value="ACT_7"/>
    <property type="match status" value="1"/>
</dbReference>
<dbReference type="InterPro" id="IPR027795">
    <property type="entry name" value="CASTOR_ACT_dom"/>
</dbReference>
<organism evidence="3 4">
    <name type="scientific">Candidatus Ignatzschineria merdigallinarum</name>
    <dbReference type="NCBI Taxonomy" id="2838621"/>
    <lineage>
        <taxon>Bacteria</taxon>
        <taxon>Pseudomonadati</taxon>
        <taxon>Pseudomonadota</taxon>
        <taxon>Gammaproteobacteria</taxon>
        <taxon>Cardiobacteriales</taxon>
        <taxon>Ignatzschineriaceae</taxon>
        <taxon>Ignatzschineria</taxon>
    </lineage>
</organism>
<proteinExistence type="predicted"/>